<accession>A0A919Q7L9</accession>
<feature type="compositionally biased region" description="Polar residues" evidence="1">
    <location>
        <begin position="674"/>
        <end position="684"/>
    </location>
</feature>
<evidence type="ECO:0000259" key="2">
    <source>
        <dbReference type="Pfam" id="PF14534"/>
    </source>
</evidence>
<feature type="compositionally biased region" description="Low complexity" evidence="1">
    <location>
        <begin position="706"/>
        <end position="731"/>
    </location>
</feature>
<feature type="region of interest" description="Disordered" evidence="1">
    <location>
        <begin position="660"/>
        <end position="744"/>
    </location>
</feature>
<dbReference type="RefSeq" id="WP_204038597.1">
    <property type="nucleotide sequence ID" value="NZ_BOOA01000001.1"/>
</dbReference>
<dbReference type="InterPro" id="IPR035959">
    <property type="entry name" value="RutC-like_sf"/>
</dbReference>
<sequence length="895" mass="96804">MTDDASVLADLTDLTERFWTWRLDTTPRTRDDIPRVTRPAGWRPAWDAASVEDGLRFLAEIERGLAAVARSSDVGVEVARRLLGSATARVRWELDVVRSWRRDPWFYLDQTVGHIYDALLAPGPFGAARSADLVERLRWIPGTLDTARDNLDATATREFAELALDDSAEVPEQLRTSIALLAPMLDAEWREAAGEAADAAARALADWRSWLSGRLATFAPHTPVGPEAFGFFLHRVALLPWSTAEILSLAAQERDRAEAFELFERARSGPPEWPAPPATAEEQCAAERAAELDVRAFYEERGLLSQPAELRHYRNLPRPAYLEPLRWLGVSDDLTDEDRLDQDGISYVPVPGLDLPYFYRANAADPRAGIIHEGVHYQQLALTWRHPDPAHRRFYDSVPNEGIAFYNEEMMLQAGLFEDAPLSRAIVYNFMRLRAIRVEVDVRLALGEIDIDGAARMLHELVPVDLETAREEAAFFAATPGQGLSYQVGKAQVVRLLADAARRDRDGFDLRAFHNALWSDGNVPLAVQRLQLLGDAGELLRADALAESGADMRRFGAELLDAITSGDVARVDLLYADDVRVWHNYDGVARDKAESLNAVRLIAAHYDGFHATEVRIDPVPGGYVQRCVYRGRDRGTGAELAVDAMMRVDVRDGRVTRIEEYTDPAQGSVPESAGSESADASQSGAFEMSMPGSGASELSVPGSGGSAVSVPGSGASELSGPESGGSAVSVPGSGGSAVSGPESGRFEVGVREPAASDSGVESLVPYSGARFRDGTGWEEQAGYSRAARQGEDIAVSGTTAHAADGSALHPGDTYAQTLECLRRAVTAVEKLGGARTSVLRTRLLLAPEADWQAAARAHAEVFGDVAPANSTYVVGSLIGAGFLVEVEVDAKAAGA</sequence>
<dbReference type="EMBL" id="BOOA01000001">
    <property type="protein sequence ID" value="GIH21715.1"/>
    <property type="molecule type" value="Genomic_DNA"/>
</dbReference>
<dbReference type="Pfam" id="PF05960">
    <property type="entry name" value="DUF885"/>
    <property type="match status" value="2"/>
</dbReference>
<dbReference type="AlphaFoldDB" id="A0A919Q7L9"/>
<proteinExistence type="predicted"/>
<organism evidence="3 4">
    <name type="scientific">Acrocarpospora phusangensis</name>
    <dbReference type="NCBI Taxonomy" id="1070424"/>
    <lineage>
        <taxon>Bacteria</taxon>
        <taxon>Bacillati</taxon>
        <taxon>Actinomycetota</taxon>
        <taxon>Actinomycetes</taxon>
        <taxon>Streptosporangiales</taxon>
        <taxon>Streptosporangiaceae</taxon>
        <taxon>Acrocarpospora</taxon>
    </lineage>
</organism>
<dbReference type="InterPro" id="IPR010281">
    <property type="entry name" value="DUF885"/>
</dbReference>
<reference evidence="3" key="1">
    <citation type="submission" date="2021-01" db="EMBL/GenBank/DDBJ databases">
        <title>Whole genome shotgun sequence of Acrocarpospora phusangensis NBRC 108782.</title>
        <authorList>
            <person name="Komaki H."/>
            <person name="Tamura T."/>
        </authorList>
    </citation>
    <scope>NUCLEOTIDE SEQUENCE</scope>
    <source>
        <strain evidence="3">NBRC 108782</strain>
    </source>
</reference>
<protein>
    <recommendedName>
        <fullName evidence="2">DUF4440 domain-containing protein</fullName>
    </recommendedName>
</protein>
<dbReference type="InterPro" id="IPR006175">
    <property type="entry name" value="YjgF/YER057c/UK114"/>
</dbReference>
<dbReference type="SUPFAM" id="SSF55298">
    <property type="entry name" value="YjgF-like"/>
    <property type="match status" value="1"/>
</dbReference>
<comment type="caution">
    <text evidence="3">The sequence shown here is derived from an EMBL/GenBank/DDBJ whole genome shotgun (WGS) entry which is preliminary data.</text>
</comment>
<evidence type="ECO:0000313" key="4">
    <source>
        <dbReference type="Proteomes" id="UP000640052"/>
    </source>
</evidence>
<evidence type="ECO:0000313" key="3">
    <source>
        <dbReference type="EMBL" id="GIH21715.1"/>
    </source>
</evidence>
<dbReference type="PANTHER" id="PTHR43857:SF1">
    <property type="entry name" value="YJGH FAMILY PROTEIN"/>
    <property type="match status" value="1"/>
</dbReference>
<dbReference type="Gene3D" id="3.30.1330.40">
    <property type="entry name" value="RutC-like"/>
    <property type="match status" value="1"/>
</dbReference>
<dbReference type="InterPro" id="IPR032710">
    <property type="entry name" value="NTF2-like_dom_sf"/>
</dbReference>
<feature type="domain" description="DUF4440" evidence="2">
    <location>
        <begin position="557"/>
        <end position="643"/>
    </location>
</feature>
<dbReference type="InterPro" id="IPR027843">
    <property type="entry name" value="DUF4440"/>
</dbReference>
<dbReference type="Proteomes" id="UP000640052">
    <property type="component" value="Unassembled WGS sequence"/>
</dbReference>
<dbReference type="SUPFAM" id="SSF54427">
    <property type="entry name" value="NTF2-like"/>
    <property type="match status" value="1"/>
</dbReference>
<keyword evidence="4" id="KW-1185">Reference proteome</keyword>
<name>A0A919Q7L9_9ACTN</name>
<evidence type="ECO:0000256" key="1">
    <source>
        <dbReference type="SAM" id="MobiDB-lite"/>
    </source>
</evidence>
<dbReference type="Pfam" id="PF14534">
    <property type="entry name" value="DUF4440"/>
    <property type="match status" value="1"/>
</dbReference>
<dbReference type="Gene3D" id="3.10.450.50">
    <property type="match status" value="1"/>
</dbReference>
<dbReference type="PANTHER" id="PTHR43857">
    <property type="entry name" value="BLR7761 PROTEIN"/>
    <property type="match status" value="1"/>
</dbReference>
<gene>
    <name evidence="3" type="ORF">Aph01nite_00250</name>
</gene>
<dbReference type="Pfam" id="PF01042">
    <property type="entry name" value="Ribonuc_L-PSP"/>
    <property type="match status" value="1"/>
</dbReference>